<evidence type="ECO:0000313" key="1">
    <source>
        <dbReference type="EMBL" id="KAF5464778.1"/>
    </source>
</evidence>
<feature type="non-terminal residue" evidence="1">
    <location>
        <position position="178"/>
    </location>
</feature>
<accession>A0A834CU80</accession>
<name>A0A834CU80_JUGRE</name>
<dbReference type="Proteomes" id="UP000619265">
    <property type="component" value="Unassembled WGS sequence"/>
</dbReference>
<dbReference type="EMBL" id="LIHL02000007">
    <property type="protein sequence ID" value="KAF5464778.1"/>
    <property type="molecule type" value="Genomic_DNA"/>
</dbReference>
<dbReference type="AlphaFoldDB" id="A0A834CU80"/>
<comment type="caution">
    <text evidence="1">The sequence shown here is derived from an EMBL/GenBank/DDBJ whole genome shotgun (WGS) entry which is preliminary data.</text>
</comment>
<dbReference type="PANTHER" id="PTHR11439:SF489">
    <property type="entry name" value="RNA-DIRECTED DNA POLYMERASE"/>
    <property type="match status" value="1"/>
</dbReference>
<dbReference type="PANTHER" id="PTHR11439">
    <property type="entry name" value="GAG-POL-RELATED RETROTRANSPOSON"/>
    <property type="match status" value="1"/>
</dbReference>
<dbReference type="Gramene" id="Jr07_11730_p1">
    <property type="protein sequence ID" value="cds.Jr07_11730_p1"/>
    <property type="gene ID" value="Jr07_11730"/>
</dbReference>
<reference evidence="1" key="2">
    <citation type="submission" date="2020-03" db="EMBL/GenBank/DDBJ databases">
        <title>Walnut 2.0.</title>
        <authorList>
            <person name="Marrano A."/>
            <person name="Britton M."/>
            <person name="Zimin A.V."/>
            <person name="Zaini P.A."/>
            <person name="Workman R."/>
            <person name="Puiu D."/>
            <person name="Bianco L."/>
            <person name="Allen B.J."/>
            <person name="Troggio M."/>
            <person name="Leslie C.A."/>
            <person name="Timp W."/>
            <person name="Dendekar A."/>
            <person name="Salzberg S.L."/>
            <person name="Neale D.B."/>
        </authorList>
    </citation>
    <scope>NUCLEOTIDE SEQUENCE</scope>
    <source>
        <tissue evidence="1">Leaves</tissue>
    </source>
</reference>
<reference evidence="1" key="1">
    <citation type="submission" date="2015-10" db="EMBL/GenBank/DDBJ databases">
        <authorList>
            <person name="Martinez-Garcia P.J."/>
            <person name="Crepeau M.W."/>
            <person name="Puiu D."/>
            <person name="Gonzalez-Ibeas D."/>
            <person name="Whalen J."/>
            <person name="Stevens K."/>
            <person name="Paul R."/>
            <person name="Butterfield T."/>
            <person name="Britton M."/>
            <person name="Reagan R."/>
            <person name="Chakraborty S."/>
            <person name="Walawage S.L."/>
            <person name="Vasquez-Gross H.A."/>
            <person name="Cardeno C."/>
            <person name="Famula R."/>
            <person name="Pratt K."/>
            <person name="Kuruganti S."/>
            <person name="Aradhya M.K."/>
            <person name="Leslie C.A."/>
            <person name="Dandekar A.M."/>
            <person name="Salzberg S.L."/>
            <person name="Wegrzyn J.L."/>
            <person name="Langley C.H."/>
            <person name="Neale D.B."/>
        </authorList>
    </citation>
    <scope>NUCLEOTIDE SEQUENCE</scope>
    <source>
        <tissue evidence="1">Leaves</tissue>
    </source>
</reference>
<dbReference type="InterPro" id="IPR043502">
    <property type="entry name" value="DNA/RNA_pol_sf"/>
</dbReference>
<sequence>MSGAKDVSTPISTTTSLQLIDGTAAVDSTEFRRVIGSLQYLSLTRPDISFTVNKLSQFMHKPTVTHWTATKRLLRYLKQTIFHGIHLKKSVAPCLTTYSDADWAGNKDDRTSTSAYITFLGSNPISWSSKKQKAVARSSTEAEYRALANAASETMWLLALFQELGFSLKAQPLLLCDN</sequence>
<organism evidence="1 2">
    <name type="scientific">Juglans regia</name>
    <name type="common">English walnut</name>
    <dbReference type="NCBI Taxonomy" id="51240"/>
    <lineage>
        <taxon>Eukaryota</taxon>
        <taxon>Viridiplantae</taxon>
        <taxon>Streptophyta</taxon>
        <taxon>Embryophyta</taxon>
        <taxon>Tracheophyta</taxon>
        <taxon>Spermatophyta</taxon>
        <taxon>Magnoliopsida</taxon>
        <taxon>eudicotyledons</taxon>
        <taxon>Gunneridae</taxon>
        <taxon>Pentapetalae</taxon>
        <taxon>rosids</taxon>
        <taxon>fabids</taxon>
        <taxon>Fagales</taxon>
        <taxon>Juglandaceae</taxon>
        <taxon>Juglans</taxon>
    </lineage>
</organism>
<evidence type="ECO:0000313" key="2">
    <source>
        <dbReference type="Proteomes" id="UP000619265"/>
    </source>
</evidence>
<proteinExistence type="predicted"/>
<dbReference type="SUPFAM" id="SSF56672">
    <property type="entry name" value="DNA/RNA polymerases"/>
    <property type="match status" value="1"/>
</dbReference>
<protein>
    <recommendedName>
        <fullName evidence="3">Secreted RxLR effector protein 161-like</fullName>
    </recommendedName>
</protein>
<gene>
    <name evidence="1" type="ORF">F2P56_014830</name>
</gene>
<evidence type="ECO:0008006" key="3">
    <source>
        <dbReference type="Google" id="ProtNLM"/>
    </source>
</evidence>
<dbReference type="CDD" id="cd09272">
    <property type="entry name" value="RNase_HI_RT_Ty1"/>
    <property type="match status" value="1"/>
</dbReference>